<organism evidence="2 3">
    <name type="scientific">Vitis vinifera</name>
    <name type="common">Grape</name>
    <dbReference type="NCBI Taxonomy" id="29760"/>
    <lineage>
        <taxon>Eukaryota</taxon>
        <taxon>Viridiplantae</taxon>
        <taxon>Streptophyta</taxon>
        <taxon>Embryophyta</taxon>
        <taxon>Tracheophyta</taxon>
        <taxon>Spermatophyta</taxon>
        <taxon>Magnoliopsida</taxon>
        <taxon>eudicotyledons</taxon>
        <taxon>Gunneridae</taxon>
        <taxon>Pentapetalae</taxon>
        <taxon>rosids</taxon>
        <taxon>Vitales</taxon>
        <taxon>Vitaceae</taxon>
        <taxon>Viteae</taxon>
        <taxon>Vitis</taxon>
    </lineage>
</organism>
<evidence type="ECO:0000313" key="2">
    <source>
        <dbReference type="EMBL" id="WJZ98570.1"/>
    </source>
</evidence>
<sequence length="175" mass="19860">MSICMNTFYSVIQNSLIHNFLVGSLYKLLAKVLAYRLKKMMGKVVSKYQNAFVEGRQILDVVLIANEAIDTMLRSNRVGVLCKLDIEKAYNHVSWKFLLEVLGKMGFGQRWINWISWCISTLRFSVVNGTPSGFFQSSRGLKQGDLLSLYLLVLVMEVLSCLLGRAREGGYLSDF</sequence>
<accession>A0ABY9CWK5</accession>
<dbReference type="Proteomes" id="UP001227230">
    <property type="component" value="Chromosome 11"/>
</dbReference>
<gene>
    <name evidence="2" type="ORF">VitviT2T_017084</name>
</gene>
<evidence type="ECO:0000313" key="3">
    <source>
        <dbReference type="Proteomes" id="UP001227230"/>
    </source>
</evidence>
<dbReference type="PANTHER" id="PTHR46890:SF1">
    <property type="entry name" value="REVERSE TRANSCRIPTASE DOMAIN-CONTAINING PROTEIN"/>
    <property type="match status" value="1"/>
</dbReference>
<proteinExistence type="predicted"/>
<keyword evidence="3" id="KW-1185">Reference proteome</keyword>
<name>A0ABY9CWK5_VITVI</name>
<feature type="domain" description="Reverse transcriptase" evidence="1">
    <location>
        <begin position="24"/>
        <end position="162"/>
    </location>
</feature>
<dbReference type="InterPro" id="IPR052343">
    <property type="entry name" value="Retrotransposon-Effector_Assoc"/>
</dbReference>
<dbReference type="SUPFAM" id="SSF56672">
    <property type="entry name" value="DNA/RNA polymerases"/>
    <property type="match status" value="1"/>
</dbReference>
<reference evidence="2 3" key="1">
    <citation type="journal article" date="2023" name="Hortic Res">
        <title>The complete reference genome for grapevine (Vitis vinifera L.) genetics and breeding.</title>
        <authorList>
            <person name="Shi X."/>
            <person name="Cao S."/>
            <person name="Wang X."/>
            <person name="Huang S."/>
            <person name="Wang Y."/>
            <person name="Liu Z."/>
            <person name="Liu W."/>
            <person name="Leng X."/>
            <person name="Peng Y."/>
            <person name="Wang N."/>
            <person name="Wang Y."/>
            <person name="Ma Z."/>
            <person name="Xu X."/>
            <person name="Zhang F."/>
            <person name="Xue H."/>
            <person name="Zhong H."/>
            <person name="Wang Y."/>
            <person name="Zhang K."/>
            <person name="Velt A."/>
            <person name="Avia K."/>
            <person name="Holtgrawe D."/>
            <person name="Grimplet J."/>
            <person name="Matus J.T."/>
            <person name="Ware D."/>
            <person name="Wu X."/>
            <person name="Wang H."/>
            <person name="Liu C."/>
            <person name="Fang Y."/>
            <person name="Rustenholz C."/>
            <person name="Cheng Z."/>
            <person name="Xiao H."/>
            <person name="Zhou Y."/>
        </authorList>
    </citation>
    <scope>NUCLEOTIDE SEQUENCE [LARGE SCALE GENOMIC DNA]</scope>
    <source>
        <strain evidence="3">cv. Pinot noir / PN40024</strain>
        <tissue evidence="2">Leaf</tissue>
    </source>
</reference>
<dbReference type="InterPro" id="IPR043502">
    <property type="entry name" value="DNA/RNA_pol_sf"/>
</dbReference>
<evidence type="ECO:0000259" key="1">
    <source>
        <dbReference type="Pfam" id="PF00078"/>
    </source>
</evidence>
<dbReference type="EMBL" id="CP126658">
    <property type="protein sequence ID" value="WJZ98570.1"/>
    <property type="molecule type" value="Genomic_DNA"/>
</dbReference>
<dbReference type="PANTHER" id="PTHR46890">
    <property type="entry name" value="NON-LTR RETROLELEMENT REVERSE TRANSCRIPTASE-LIKE PROTEIN-RELATED"/>
    <property type="match status" value="1"/>
</dbReference>
<dbReference type="InterPro" id="IPR000477">
    <property type="entry name" value="RT_dom"/>
</dbReference>
<protein>
    <recommendedName>
        <fullName evidence="1">Reverse transcriptase domain-containing protein</fullName>
    </recommendedName>
</protein>
<dbReference type="Pfam" id="PF00078">
    <property type="entry name" value="RVT_1"/>
    <property type="match status" value="1"/>
</dbReference>